<organism evidence="7 8">
    <name type="scientific">Flavobacterium aurantiibacter</name>
    <dbReference type="NCBI Taxonomy" id="2023067"/>
    <lineage>
        <taxon>Bacteria</taxon>
        <taxon>Pseudomonadati</taxon>
        <taxon>Bacteroidota</taxon>
        <taxon>Flavobacteriia</taxon>
        <taxon>Flavobacteriales</taxon>
        <taxon>Flavobacteriaceae</taxon>
        <taxon>Flavobacterium</taxon>
    </lineage>
</organism>
<evidence type="ECO:0000259" key="3">
    <source>
        <dbReference type="Pfam" id="PF01055"/>
    </source>
</evidence>
<sequence>MRFTIRIFLLLAVTVGYAQREYQSYSNDNGIHTIRVSDGVYKIRFFSNEAVETEFIANGSTTESSLAIVDKSVYREIKSRELSDKINLSSGLIRVVVTYKPFSIAYYKSGQLIATELAASRTNKETSVKLSVNADESLLGGGSRVLGMNRRGNKLRLYNKAHYGYETRSELMNYCIPMYLSSELYGVHFDNTWVGDLDLDSGKQNVVTYSAEGGPVRYQIFAGRTWKDLIKTYTTLTGRQPLPPRYALGNFSSRFGYHSQKEAEKTIAAFKKEGIPVDAIIFDLYWFGTTIKETMGNLEVWRDSFPKFEKMISKFSKQGIKTILITEPFILKSSSKWNEAVAEGILAKDSLSQPAVYDFYFGTTGLIDLDKPKAKEWFWNVYDKFIKKGVAGWWGDLGEPEVHPKWVRHESGVAHQVHNVYGHKWAELLATKYAENYPNTRPFILMRSGYSGSQRFGMIPWSGDVNRTWGGLKAQPEIALQMGLQGLGYMHSDLGGFAGANLDDELYVRWLQYGVFQPIFRPHAQEEVASEPVFRSENAKKLARKAILERYALLPYNYSLAFENNQNGTPLMRPLFFEEPTNKSLFVNADGYLWGNDFLVVPVTDAKLDEKTVYFPKTARWVDYYDPTKIYEGGKYVPVKTAEDHIPVFVRSGAVIPTCSDLNAGSASMKELTLSYYYNENYPTVATVYFDDGTTTNAFEKGNYELLRITKDTGSETLNIKSEKGTAFKAVKRKITLKIIQAPKTLTAIEVNGKLLKNNSKSADAAPSFSFEITSGQEIKINLKK</sequence>
<dbReference type="PANTHER" id="PTHR22762:SF120">
    <property type="entry name" value="HETEROGLYCAN GLUCOSIDASE 1"/>
    <property type="match status" value="1"/>
</dbReference>
<dbReference type="Proteomes" id="UP000216035">
    <property type="component" value="Unassembled WGS sequence"/>
</dbReference>
<dbReference type="InterPro" id="IPR033403">
    <property type="entry name" value="DUF5110"/>
</dbReference>
<feature type="domain" description="Glycosyl hydrolase family 31 C-terminal" evidence="6">
    <location>
        <begin position="568"/>
        <end position="656"/>
    </location>
</feature>
<feature type="domain" description="Glycoside hydrolase family 31 TIM barrel" evidence="3">
    <location>
        <begin position="241"/>
        <end position="560"/>
    </location>
</feature>
<dbReference type="InterPro" id="IPR013780">
    <property type="entry name" value="Glyco_hydro_b"/>
</dbReference>
<accession>A0A255ZLG0</accession>
<keyword evidence="8" id="KW-1185">Reference proteome</keyword>
<dbReference type="InterPro" id="IPR025887">
    <property type="entry name" value="Glyco_hydro_31_N_dom"/>
</dbReference>
<feature type="domain" description="Glycoside hydrolase family 31 N-terminal" evidence="4">
    <location>
        <begin position="42"/>
        <end position="197"/>
    </location>
</feature>
<dbReference type="InterPro" id="IPR017853">
    <property type="entry name" value="GH"/>
</dbReference>
<dbReference type="Pfam" id="PF13802">
    <property type="entry name" value="Gal_mutarotas_2"/>
    <property type="match status" value="1"/>
</dbReference>
<evidence type="ECO:0000256" key="1">
    <source>
        <dbReference type="ARBA" id="ARBA00007806"/>
    </source>
</evidence>
<dbReference type="Pfam" id="PF01055">
    <property type="entry name" value="Glyco_hydro_31_2nd"/>
    <property type="match status" value="1"/>
</dbReference>
<dbReference type="PANTHER" id="PTHR22762">
    <property type="entry name" value="ALPHA-GLUCOSIDASE"/>
    <property type="match status" value="1"/>
</dbReference>
<evidence type="ECO:0000256" key="2">
    <source>
        <dbReference type="RuleBase" id="RU361185"/>
    </source>
</evidence>
<dbReference type="Gene3D" id="2.60.40.1180">
    <property type="entry name" value="Golgi alpha-mannosidase II"/>
    <property type="match status" value="2"/>
</dbReference>
<evidence type="ECO:0000259" key="4">
    <source>
        <dbReference type="Pfam" id="PF13802"/>
    </source>
</evidence>
<dbReference type="GO" id="GO:0030246">
    <property type="term" value="F:carbohydrate binding"/>
    <property type="evidence" value="ECO:0007669"/>
    <property type="project" value="InterPro"/>
</dbReference>
<dbReference type="CDD" id="cd14752">
    <property type="entry name" value="GH31_N"/>
    <property type="match status" value="1"/>
</dbReference>
<dbReference type="SUPFAM" id="SSF51011">
    <property type="entry name" value="Glycosyl hydrolase domain"/>
    <property type="match status" value="1"/>
</dbReference>
<proteinExistence type="inferred from homology"/>
<dbReference type="AlphaFoldDB" id="A0A255ZLG0"/>
<evidence type="ECO:0000259" key="6">
    <source>
        <dbReference type="Pfam" id="PF21365"/>
    </source>
</evidence>
<keyword evidence="2 7" id="KW-0378">Hydrolase</keyword>
<comment type="similarity">
    <text evidence="1 2">Belongs to the glycosyl hydrolase 31 family.</text>
</comment>
<comment type="caution">
    <text evidence="7">The sequence shown here is derived from an EMBL/GenBank/DDBJ whole genome shotgun (WGS) entry which is preliminary data.</text>
</comment>
<dbReference type="InterPro" id="IPR048395">
    <property type="entry name" value="Glyco_hydro_31_C"/>
</dbReference>
<feature type="domain" description="DUF5110" evidence="5">
    <location>
        <begin position="671"/>
        <end position="740"/>
    </location>
</feature>
<dbReference type="Pfam" id="PF17137">
    <property type="entry name" value="DUF5110"/>
    <property type="match status" value="1"/>
</dbReference>
<name>A0A255ZLG0_9FLAO</name>
<dbReference type="InterPro" id="IPR011013">
    <property type="entry name" value="Gal_mutarotase_sf_dom"/>
</dbReference>
<dbReference type="Gene3D" id="2.60.40.1760">
    <property type="entry name" value="glycosyl hydrolase (family 31)"/>
    <property type="match status" value="1"/>
</dbReference>
<dbReference type="SUPFAM" id="SSF51445">
    <property type="entry name" value="(Trans)glycosidases"/>
    <property type="match status" value="1"/>
</dbReference>
<reference evidence="7 8" key="1">
    <citation type="submission" date="2017-07" db="EMBL/GenBank/DDBJ databases">
        <title>Flavobacterium cyanobacteriorum sp. nov., isolated from cyanobacterial aggregates in a eutrophic lake.</title>
        <authorList>
            <person name="Cai H."/>
        </authorList>
    </citation>
    <scope>NUCLEOTIDE SEQUENCE [LARGE SCALE GENOMIC DNA]</scope>
    <source>
        <strain evidence="7 8">TH167</strain>
    </source>
</reference>
<dbReference type="InterPro" id="IPR000322">
    <property type="entry name" value="Glyco_hydro_31_TIM"/>
</dbReference>
<dbReference type="SUPFAM" id="SSF74650">
    <property type="entry name" value="Galactose mutarotase-like"/>
    <property type="match status" value="1"/>
</dbReference>
<dbReference type="Gene3D" id="3.20.20.80">
    <property type="entry name" value="Glycosidases"/>
    <property type="match status" value="1"/>
</dbReference>
<dbReference type="OrthoDB" id="176168at2"/>
<dbReference type="GO" id="GO:0005975">
    <property type="term" value="P:carbohydrate metabolic process"/>
    <property type="evidence" value="ECO:0007669"/>
    <property type="project" value="InterPro"/>
</dbReference>
<evidence type="ECO:0000313" key="8">
    <source>
        <dbReference type="Proteomes" id="UP000216035"/>
    </source>
</evidence>
<dbReference type="RefSeq" id="WP_094487045.1">
    <property type="nucleotide sequence ID" value="NZ_NOXX01000215.1"/>
</dbReference>
<dbReference type="GO" id="GO:0004553">
    <property type="term" value="F:hydrolase activity, hydrolyzing O-glycosyl compounds"/>
    <property type="evidence" value="ECO:0007669"/>
    <property type="project" value="InterPro"/>
</dbReference>
<evidence type="ECO:0000313" key="7">
    <source>
        <dbReference type="EMBL" id="OYQ42249.1"/>
    </source>
</evidence>
<keyword evidence="2" id="KW-0326">Glycosidase</keyword>
<dbReference type="EMBL" id="NOXX01000215">
    <property type="protein sequence ID" value="OYQ42249.1"/>
    <property type="molecule type" value="Genomic_DNA"/>
</dbReference>
<gene>
    <name evidence="7" type="ORF">CHX27_12155</name>
</gene>
<evidence type="ECO:0000259" key="5">
    <source>
        <dbReference type="Pfam" id="PF17137"/>
    </source>
</evidence>
<dbReference type="Pfam" id="PF21365">
    <property type="entry name" value="Glyco_hydro_31_3rd"/>
    <property type="match status" value="1"/>
</dbReference>
<protein>
    <submittedName>
        <fullName evidence="7">Glycosyl hydrolase</fullName>
    </submittedName>
</protein>